<feature type="region of interest" description="Disordered" evidence="1">
    <location>
        <begin position="100"/>
        <end position="142"/>
    </location>
</feature>
<sequence>MSDKSPNDEVNYENIQNQDISQTENIEKLMPLSEKIDEGTNFNVRGYRTTSEGKIKVLGIASKNNGYNEEDFKFYSTFPYHLNEHGVIEALLSSEELVEYHPKSTEKKEKTLKKIRSTSKKSNKPKNNLSSKTGSSNVDKKTEFDCSQEHNISQSNKKDKIFQFIPIMQRIKTSIIFPFHVSVKEEDNESSIRADNKKY</sequence>
<feature type="compositionally biased region" description="Basic residues" evidence="1">
    <location>
        <begin position="110"/>
        <end position="124"/>
    </location>
</feature>
<keyword evidence="3" id="KW-1185">Reference proteome</keyword>
<evidence type="ECO:0000313" key="2">
    <source>
        <dbReference type="EMBL" id="GIX78761.1"/>
    </source>
</evidence>
<organism evidence="2 3">
    <name type="scientific">Caerostris darwini</name>
    <dbReference type="NCBI Taxonomy" id="1538125"/>
    <lineage>
        <taxon>Eukaryota</taxon>
        <taxon>Metazoa</taxon>
        <taxon>Ecdysozoa</taxon>
        <taxon>Arthropoda</taxon>
        <taxon>Chelicerata</taxon>
        <taxon>Arachnida</taxon>
        <taxon>Araneae</taxon>
        <taxon>Araneomorphae</taxon>
        <taxon>Entelegynae</taxon>
        <taxon>Araneoidea</taxon>
        <taxon>Araneidae</taxon>
        <taxon>Caerostris</taxon>
    </lineage>
</organism>
<dbReference type="Proteomes" id="UP001054837">
    <property type="component" value="Unassembled WGS sequence"/>
</dbReference>
<feature type="compositionally biased region" description="Basic and acidic residues" evidence="1">
    <location>
        <begin position="100"/>
        <end position="109"/>
    </location>
</feature>
<name>A0AAV4N506_9ARAC</name>
<proteinExistence type="predicted"/>
<dbReference type="AlphaFoldDB" id="A0AAV4N506"/>
<reference evidence="2 3" key="1">
    <citation type="submission" date="2021-06" db="EMBL/GenBank/DDBJ databases">
        <title>Caerostris darwini draft genome.</title>
        <authorList>
            <person name="Kono N."/>
            <person name="Arakawa K."/>
        </authorList>
    </citation>
    <scope>NUCLEOTIDE SEQUENCE [LARGE SCALE GENOMIC DNA]</scope>
</reference>
<dbReference type="EMBL" id="BPLQ01001125">
    <property type="protein sequence ID" value="GIX78761.1"/>
    <property type="molecule type" value="Genomic_DNA"/>
</dbReference>
<comment type="caution">
    <text evidence="2">The sequence shown here is derived from an EMBL/GenBank/DDBJ whole genome shotgun (WGS) entry which is preliminary data.</text>
</comment>
<gene>
    <name evidence="2" type="ORF">CDAR_554831</name>
</gene>
<accession>A0AAV4N506</accession>
<protein>
    <submittedName>
        <fullName evidence="2">Uncharacterized protein</fullName>
    </submittedName>
</protein>
<evidence type="ECO:0000313" key="3">
    <source>
        <dbReference type="Proteomes" id="UP001054837"/>
    </source>
</evidence>
<evidence type="ECO:0000256" key="1">
    <source>
        <dbReference type="SAM" id="MobiDB-lite"/>
    </source>
</evidence>